<organism evidence="2 3">
    <name type="scientific">Tunturiibacter gelidiferens</name>
    <dbReference type="NCBI Taxonomy" id="3069689"/>
    <lineage>
        <taxon>Bacteria</taxon>
        <taxon>Pseudomonadati</taxon>
        <taxon>Acidobacteriota</taxon>
        <taxon>Terriglobia</taxon>
        <taxon>Terriglobales</taxon>
        <taxon>Acidobacteriaceae</taxon>
        <taxon>Tunturiibacter</taxon>
    </lineage>
</organism>
<feature type="transmembrane region" description="Helical" evidence="1">
    <location>
        <begin position="31"/>
        <end position="50"/>
    </location>
</feature>
<dbReference type="RefSeq" id="WP_183972797.1">
    <property type="nucleotide sequence ID" value="NZ_JACHEB010000001.1"/>
</dbReference>
<dbReference type="Proteomes" id="UP000535182">
    <property type="component" value="Unassembled WGS sequence"/>
</dbReference>
<accession>A0A9X0U1P2</accession>
<evidence type="ECO:0008006" key="4">
    <source>
        <dbReference type="Google" id="ProtNLM"/>
    </source>
</evidence>
<feature type="transmembrane region" description="Helical" evidence="1">
    <location>
        <begin position="88"/>
        <end position="110"/>
    </location>
</feature>
<sequence>MSEIIFRFLIGGFVVSMFATIGDTLRPKSFAGLFGAAPSIALATLGLTIAKSGAQYAAIESRSMLLGAIGFFFYTIAVSKVLRRYKPSTLAATISLMPVWFGVSLGLWFLTMRSH</sequence>
<comment type="caution">
    <text evidence="2">The sequence shown here is derived from an EMBL/GenBank/DDBJ whole genome shotgun (WGS) entry which is preliminary data.</text>
</comment>
<evidence type="ECO:0000256" key="1">
    <source>
        <dbReference type="SAM" id="Phobius"/>
    </source>
</evidence>
<evidence type="ECO:0000313" key="3">
    <source>
        <dbReference type="Proteomes" id="UP000535182"/>
    </source>
</evidence>
<feature type="transmembrane region" description="Helical" evidence="1">
    <location>
        <begin position="62"/>
        <end position="82"/>
    </location>
</feature>
<feature type="transmembrane region" description="Helical" evidence="1">
    <location>
        <begin position="5"/>
        <end position="25"/>
    </location>
</feature>
<keyword evidence="1" id="KW-1133">Transmembrane helix</keyword>
<dbReference type="InterPro" id="IPR021493">
    <property type="entry name" value="DUF3147"/>
</dbReference>
<protein>
    <recommendedName>
        <fullName evidence="4">DUF3147 family protein</fullName>
    </recommendedName>
</protein>
<evidence type="ECO:0000313" key="2">
    <source>
        <dbReference type="EMBL" id="MBB5326676.1"/>
    </source>
</evidence>
<keyword evidence="3" id="KW-1185">Reference proteome</keyword>
<reference evidence="2 3" key="1">
    <citation type="submission" date="2020-08" db="EMBL/GenBank/DDBJ databases">
        <title>Genomic Encyclopedia of Type Strains, Phase IV (KMG-V): Genome sequencing to study the core and pangenomes of soil and plant-associated prokaryotes.</title>
        <authorList>
            <person name="Whitman W."/>
        </authorList>
    </citation>
    <scope>NUCLEOTIDE SEQUENCE [LARGE SCALE GENOMIC DNA]</scope>
    <source>
        <strain evidence="2 3">X5P2</strain>
    </source>
</reference>
<proteinExistence type="predicted"/>
<keyword evidence="1" id="KW-0812">Transmembrane</keyword>
<keyword evidence="1" id="KW-0472">Membrane</keyword>
<dbReference type="AlphaFoldDB" id="A0A9X0U1P2"/>
<dbReference type="Pfam" id="PF11345">
    <property type="entry name" value="DUF3147"/>
    <property type="match status" value="1"/>
</dbReference>
<dbReference type="EMBL" id="JACHEB010000001">
    <property type="protein sequence ID" value="MBB5326676.1"/>
    <property type="molecule type" value="Genomic_DNA"/>
</dbReference>
<gene>
    <name evidence="2" type="ORF">HDF14_000270</name>
</gene>
<name>A0A9X0U1P2_9BACT</name>